<accession>A0A6N2X5R8</accession>
<name>A0A6N2X5R8_CLOIN</name>
<proteinExistence type="predicted"/>
<protein>
    <submittedName>
        <fullName evidence="2">Protoporphyrinogen oxidase</fullName>
    </submittedName>
</protein>
<dbReference type="SUPFAM" id="SSF52218">
    <property type="entry name" value="Flavoproteins"/>
    <property type="match status" value="1"/>
</dbReference>
<feature type="domain" description="Flavodoxin" evidence="1">
    <location>
        <begin position="28"/>
        <end position="160"/>
    </location>
</feature>
<dbReference type="GeneID" id="61926803"/>
<dbReference type="InterPro" id="IPR026816">
    <property type="entry name" value="Flavodoxin_dom"/>
</dbReference>
<dbReference type="PANTHER" id="PTHR38030:SF2">
    <property type="entry name" value="PROTOPORPHYRINOGEN IX DEHYDROGENASE [QUINONE]"/>
    <property type="match status" value="1"/>
</dbReference>
<sequence>MQAYDRDSITIYEAACRKQGNGEQMKTLIIYKSKHGTGEEVAAYLQQKLCADLQEADPALSWEGYERIVCVGSIYAGRLAKQLLACIRANTKELAGKSVGMLLCGMSDAAPEKIITENLGEACYRQLAFSVNIGGRLDFQKLGFLERKIIRMVNKQEHLYEDKDAVLVDRLRWDTIDSVIAGQTHEA</sequence>
<gene>
    <name evidence="2" type="ORF">CILFYP12_03882</name>
</gene>
<dbReference type="GO" id="GO:0006783">
    <property type="term" value="P:heme biosynthetic process"/>
    <property type="evidence" value="ECO:0007669"/>
    <property type="project" value="TreeGrafter"/>
</dbReference>
<dbReference type="Gene3D" id="3.40.50.360">
    <property type="match status" value="1"/>
</dbReference>
<dbReference type="GO" id="GO:0070819">
    <property type="term" value="F:menaquinone-dependent protoporphyrinogen oxidase activity"/>
    <property type="evidence" value="ECO:0007669"/>
    <property type="project" value="TreeGrafter"/>
</dbReference>
<dbReference type="InterPro" id="IPR029039">
    <property type="entry name" value="Flavoprotein-like_sf"/>
</dbReference>
<organism evidence="2">
    <name type="scientific">Clostridium innocuum</name>
    <dbReference type="NCBI Taxonomy" id="1522"/>
    <lineage>
        <taxon>Bacteria</taxon>
        <taxon>Bacillati</taxon>
        <taxon>Bacillota</taxon>
        <taxon>Clostridia</taxon>
        <taxon>Eubacteriales</taxon>
        <taxon>Clostridiaceae</taxon>
        <taxon>Clostridium</taxon>
    </lineage>
</organism>
<dbReference type="InterPro" id="IPR052200">
    <property type="entry name" value="Protoporphyrinogen_IX_DH"/>
</dbReference>
<dbReference type="AlphaFoldDB" id="A0A6N2X5R8"/>
<dbReference type="EMBL" id="CACRTE010000039">
    <property type="protein sequence ID" value="VYT49120.1"/>
    <property type="molecule type" value="Genomic_DNA"/>
</dbReference>
<dbReference type="PANTHER" id="PTHR38030">
    <property type="entry name" value="PROTOPORPHYRINOGEN IX DEHYDROGENASE [MENAQUINONE]"/>
    <property type="match status" value="1"/>
</dbReference>
<dbReference type="Pfam" id="PF12724">
    <property type="entry name" value="Flavodoxin_5"/>
    <property type="match status" value="1"/>
</dbReference>
<evidence type="ECO:0000259" key="1">
    <source>
        <dbReference type="Pfam" id="PF12724"/>
    </source>
</evidence>
<reference evidence="2" key="1">
    <citation type="submission" date="2019-11" db="EMBL/GenBank/DDBJ databases">
        <authorList>
            <person name="Feng L."/>
        </authorList>
    </citation>
    <scope>NUCLEOTIDE SEQUENCE</scope>
    <source>
        <strain evidence="2">CinnocuumLFYP12</strain>
    </source>
</reference>
<dbReference type="RefSeq" id="WP_002609996.1">
    <property type="nucleotide sequence ID" value="NZ_BAAACC010000010.1"/>
</dbReference>
<dbReference type="GO" id="GO:0010181">
    <property type="term" value="F:FMN binding"/>
    <property type="evidence" value="ECO:0007669"/>
    <property type="project" value="TreeGrafter"/>
</dbReference>
<evidence type="ECO:0000313" key="2">
    <source>
        <dbReference type="EMBL" id="VYT49120.1"/>
    </source>
</evidence>